<name>A0A182NYQ8_9DIPT</name>
<evidence type="ECO:0000313" key="1">
    <source>
        <dbReference type="EnsemblMetazoa" id="ADIR014951-PA"/>
    </source>
</evidence>
<organism evidence="1 2">
    <name type="scientific">Anopheles dirus</name>
    <dbReference type="NCBI Taxonomy" id="7168"/>
    <lineage>
        <taxon>Eukaryota</taxon>
        <taxon>Metazoa</taxon>
        <taxon>Ecdysozoa</taxon>
        <taxon>Arthropoda</taxon>
        <taxon>Hexapoda</taxon>
        <taxon>Insecta</taxon>
        <taxon>Pterygota</taxon>
        <taxon>Neoptera</taxon>
        <taxon>Endopterygota</taxon>
        <taxon>Diptera</taxon>
        <taxon>Nematocera</taxon>
        <taxon>Culicoidea</taxon>
        <taxon>Culicidae</taxon>
        <taxon>Anophelinae</taxon>
        <taxon>Anopheles</taxon>
    </lineage>
</organism>
<sequence>MWSPQVSTSGVCHNDRVSCASRTFMRCEWATGDVWDAVPAVVLFCHSSCSLSGAVTSSSPISNLSGITHQLTGKWDSV</sequence>
<dbReference type="VEuPathDB" id="VectorBase:ADIR014951"/>
<dbReference type="AlphaFoldDB" id="A0A182NYQ8"/>
<dbReference type="Proteomes" id="UP000075884">
    <property type="component" value="Unassembled WGS sequence"/>
</dbReference>
<protein>
    <submittedName>
        <fullName evidence="1">Uncharacterized protein</fullName>
    </submittedName>
</protein>
<accession>A0A182NYQ8</accession>
<reference evidence="1" key="2">
    <citation type="submission" date="2020-05" db="UniProtKB">
        <authorList>
            <consortium name="EnsemblMetazoa"/>
        </authorList>
    </citation>
    <scope>IDENTIFICATION</scope>
    <source>
        <strain evidence="1">WRAIR2</strain>
    </source>
</reference>
<proteinExistence type="predicted"/>
<reference evidence="2" key="1">
    <citation type="submission" date="2013-03" db="EMBL/GenBank/DDBJ databases">
        <title>The Genome Sequence of Anopheles dirus WRAIR2.</title>
        <authorList>
            <consortium name="The Broad Institute Genomics Platform"/>
            <person name="Neafsey D.E."/>
            <person name="Walton C."/>
            <person name="Walker B."/>
            <person name="Young S.K."/>
            <person name="Zeng Q."/>
            <person name="Gargeya S."/>
            <person name="Fitzgerald M."/>
            <person name="Haas B."/>
            <person name="Abouelleil A."/>
            <person name="Allen A.W."/>
            <person name="Alvarado L."/>
            <person name="Arachchi H.M."/>
            <person name="Berlin A.M."/>
            <person name="Chapman S.B."/>
            <person name="Gainer-Dewar J."/>
            <person name="Goldberg J."/>
            <person name="Griggs A."/>
            <person name="Gujja S."/>
            <person name="Hansen M."/>
            <person name="Howarth C."/>
            <person name="Imamovic A."/>
            <person name="Ireland A."/>
            <person name="Larimer J."/>
            <person name="McCowan C."/>
            <person name="Murphy C."/>
            <person name="Pearson M."/>
            <person name="Poon T.W."/>
            <person name="Priest M."/>
            <person name="Roberts A."/>
            <person name="Saif S."/>
            <person name="Shea T."/>
            <person name="Sisk P."/>
            <person name="Sykes S."/>
            <person name="Wortman J."/>
            <person name="Nusbaum C."/>
            <person name="Birren B."/>
        </authorList>
    </citation>
    <scope>NUCLEOTIDE SEQUENCE [LARGE SCALE GENOMIC DNA]</scope>
    <source>
        <strain evidence="2">WRAIR2</strain>
    </source>
</reference>
<keyword evidence="2" id="KW-1185">Reference proteome</keyword>
<dbReference type="EnsemblMetazoa" id="ADIR014951-RA">
    <property type="protein sequence ID" value="ADIR014951-PA"/>
    <property type="gene ID" value="ADIR014951"/>
</dbReference>
<evidence type="ECO:0000313" key="2">
    <source>
        <dbReference type="Proteomes" id="UP000075884"/>
    </source>
</evidence>